<evidence type="ECO:0000313" key="2">
    <source>
        <dbReference type="Proteomes" id="UP000790580"/>
    </source>
</evidence>
<evidence type="ECO:0000313" key="1">
    <source>
        <dbReference type="EMBL" id="MBU9720553.1"/>
    </source>
</evidence>
<name>A0ABS6JPQ8_9BACI</name>
<reference evidence="1 2" key="1">
    <citation type="submission" date="2021-06" db="EMBL/GenBank/DDBJ databases">
        <title>Bacillus sp. RD4P76, an endophyte from a halophyte.</title>
        <authorList>
            <person name="Sun J.-Q."/>
        </authorList>
    </citation>
    <scope>NUCLEOTIDE SEQUENCE [LARGE SCALE GENOMIC DNA]</scope>
    <source>
        <strain evidence="1 2">JCM 17098</strain>
    </source>
</reference>
<dbReference type="RefSeq" id="WP_088075901.1">
    <property type="nucleotide sequence ID" value="NZ_JAHQCR010000017.1"/>
</dbReference>
<comment type="caution">
    <text evidence="1">The sequence shown here is derived from an EMBL/GenBank/DDBJ whole genome shotgun (WGS) entry which is preliminary data.</text>
</comment>
<gene>
    <name evidence="1" type="ORF">KS407_03730</name>
</gene>
<sequence>MILVGDTIRLKCHFKSLNGQAVEPENIVLTFYDEKVGQIEEINLDTDNREHVGVYFYDYVVPENEKVIIFEFKGTHNDKPIITRGKIEPKFV</sequence>
<dbReference type="Proteomes" id="UP000790580">
    <property type="component" value="Unassembled WGS sequence"/>
</dbReference>
<keyword evidence="2" id="KW-1185">Reference proteome</keyword>
<proteinExistence type="predicted"/>
<dbReference type="EMBL" id="JAHQCR010000017">
    <property type="protein sequence ID" value="MBU9720553.1"/>
    <property type="molecule type" value="Genomic_DNA"/>
</dbReference>
<accession>A0ABS6JPQ8</accession>
<organism evidence="1 2">
    <name type="scientific">Evansella alkalicola</name>
    <dbReference type="NCBI Taxonomy" id="745819"/>
    <lineage>
        <taxon>Bacteria</taxon>
        <taxon>Bacillati</taxon>
        <taxon>Bacillota</taxon>
        <taxon>Bacilli</taxon>
        <taxon>Bacillales</taxon>
        <taxon>Bacillaceae</taxon>
        <taxon>Evansella</taxon>
    </lineage>
</organism>
<protein>
    <submittedName>
        <fullName evidence="1">Uncharacterized protein</fullName>
    </submittedName>
</protein>